<dbReference type="Proteomes" id="UP000663879">
    <property type="component" value="Unassembled WGS sequence"/>
</dbReference>
<comment type="caution">
    <text evidence="3">The sequence shown here is derived from an EMBL/GenBank/DDBJ whole genome shotgun (WGS) entry which is preliminary data.</text>
</comment>
<evidence type="ECO:0000313" key="4">
    <source>
        <dbReference type="Proteomes" id="UP000663879"/>
    </source>
</evidence>
<keyword evidence="4" id="KW-1185">Reference proteome</keyword>
<reference evidence="3" key="1">
    <citation type="submission" date="2021-02" db="EMBL/GenBank/DDBJ databases">
        <authorList>
            <person name="Nowell W R."/>
        </authorList>
    </citation>
    <scope>NUCLEOTIDE SEQUENCE</scope>
    <source>
        <strain evidence="3">Ploen Becks lab</strain>
    </source>
</reference>
<evidence type="ECO:0000313" key="3">
    <source>
        <dbReference type="EMBL" id="CAF0813865.1"/>
    </source>
</evidence>
<accession>A0A813TJW2</accession>
<keyword evidence="1" id="KW-0175">Coiled coil</keyword>
<dbReference type="EMBL" id="CAJNOC010000887">
    <property type="protein sequence ID" value="CAF0813865.1"/>
    <property type="molecule type" value="Genomic_DNA"/>
</dbReference>
<organism evidence="3 4">
    <name type="scientific">Brachionus calyciflorus</name>
    <dbReference type="NCBI Taxonomy" id="104777"/>
    <lineage>
        <taxon>Eukaryota</taxon>
        <taxon>Metazoa</taxon>
        <taxon>Spiralia</taxon>
        <taxon>Gnathifera</taxon>
        <taxon>Rotifera</taxon>
        <taxon>Eurotatoria</taxon>
        <taxon>Monogononta</taxon>
        <taxon>Pseudotrocha</taxon>
        <taxon>Ploima</taxon>
        <taxon>Brachionidae</taxon>
        <taxon>Brachionus</taxon>
    </lineage>
</organism>
<sequence length="1310" mass="154929">MKTHSDYQSVIEKYNQEITRCLEESLESKTIDKYKEKISDLIAKDGKTTELIFRKISSLEIDIPEIKKHLKEANKNKMDFEKAKVQLNNIFKILTKKNKNDALNSILGSISSLESILRENVDEVLISNKKSKQEIIDKIEEKIEEKSEEIINKLEEVSKAKKSENYKVCNLNDFKAYFDSYNYEKTYSEESYQIERYFKVLIFDSSDNSLKRENFDLFLTILTNFDWNIIIDLSPNASNTNFMISKNPEGSHMKKNFKEINGIIPNIELVFSGERLCYITSENIDPDEFSELSNLRIFLDKTEFKKCVSEFNFVSFNFHIDNVKSHEHLEILNEINEIFKNYILQNNKKKKLDSVNILLDEIDIDQEELLRTTLTNSEKISNDLLIPIKDSFGNLSEIDWKLEQEESDKTFIEVYHKNIGKPNKLEDDDEEIEKFFFNKKLFFLKGNEIDPETIYLNDVMKKFTYYESKQIIELNEKITKKANKGEFFSNNSLIIDITHEPGSGGTTVGRVLLFKNREKYPCIRIKILNLNFLESILNKFSKMSKLTLLILIDCSDVKSISRKDVENFSRTLASNETIKHLILFVHRSNDKPNISSILDDTELLGFEKLYKEFLGQKQFKENDNEILFFKSLLTFKLTRLKMSDVDDLTELIKCFCNDIDDQGKDLFVLTYFNYKFSSKPYFSKNLTATLLRTSLKEMSEFYKKINKKLASLKYFRFKINQGFEPLDIGLFEKMLDFIFPSENHLELFLKIFINLVENVGYSDEDLIDMTRSLLTNYNYGYEKKAKKSSSNKKKENDLTDSDGDEQNFESDNESSISDLNDGTKKFFSPLVCEFSKKFDSEKTEEYLLKFFDLFNNEKELWPYLGSLCARFKFHKNDNFEKKIEAVQIFRKALNIDEKFDSTNYPYFCKKSDLLCSYGDILRHFSKEKEKNNQSYDEIIKTCEEAVDVYEESQKLDEDNEVALIGECKIRFNILFFHFKNKCNENSVKFIESLDNCPKIIKESERKIEAKFDKLERLIFLKELEWDNRLNQIYFNCKMEILKLRMNNVTLINLMKLPSDNYQIGLSNLINLNKNISNQLKLYVKDYFSYDFNVDHLISLINRFRLQSKKGISLLSSSYRDWLSCVIHLSNKKHSFIQKNYDVRSVIELSEMWKKKFNLEPEPYFFLGIFNFIQGLETNQKEYFEKAKANFKICFEKYKNMNPAPKIFRRGAFVIGKEGGIFSLLKHDLEKDKNNIIDEYREFEGELVRDYRSNDKLEVIFNGLKIRYLDRNSLDPKYKLSETEKDQKKKFKFFILIRRCGLTMYKFRRCD</sequence>
<proteinExistence type="predicted"/>
<evidence type="ECO:0000256" key="2">
    <source>
        <dbReference type="SAM" id="MobiDB-lite"/>
    </source>
</evidence>
<feature type="coiled-coil region" evidence="1">
    <location>
        <begin position="56"/>
        <end position="90"/>
    </location>
</feature>
<dbReference type="OrthoDB" id="6127728at2759"/>
<feature type="region of interest" description="Disordered" evidence="2">
    <location>
        <begin position="788"/>
        <end position="817"/>
    </location>
</feature>
<protein>
    <submittedName>
        <fullName evidence="3">Uncharacterized protein</fullName>
    </submittedName>
</protein>
<feature type="coiled-coil region" evidence="1">
    <location>
        <begin position="129"/>
        <end position="163"/>
    </location>
</feature>
<feature type="compositionally biased region" description="Acidic residues" evidence="2">
    <location>
        <begin position="798"/>
        <end position="812"/>
    </location>
</feature>
<gene>
    <name evidence="3" type="ORF">OXX778_LOCUS7114</name>
</gene>
<name>A0A813TJW2_9BILA</name>
<evidence type="ECO:0000256" key="1">
    <source>
        <dbReference type="SAM" id="Coils"/>
    </source>
</evidence>